<organism evidence="3 4">
    <name type="scientific">Nocardioides islandensis</name>
    <dbReference type="NCBI Taxonomy" id="433663"/>
    <lineage>
        <taxon>Bacteria</taxon>
        <taxon>Bacillati</taxon>
        <taxon>Actinomycetota</taxon>
        <taxon>Actinomycetes</taxon>
        <taxon>Propionibacteriales</taxon>
        <taxon>Nocardioidaceae</taxon>
        <taxon>Nocardioides</taxon>
    </lineage>
</organism>
<dbReference type="EMBL" id="JADKPN010000005">
    <property type="protein sequence ID" value="MBF4763588.1"/>
    <property type="molecule type" value="Genomic_DNA"/>
</dbReference>
<keyword evidence="1" id="KW-0732">Signal</keyword>
<sequence>MAVREQLRRRWRAVRRALLSRRRPLAALLAAAAVVAALHQVRPPAPEVQLVLTAARDLPGGTTLTARDLRRVEFASGTAPAGLATHPLGRTLAAPVREGEPLTDVRLVGPPLAATYPGDVTMPVRLPDAGTAGLLRVGDTIDLVAADPQGGRATFVATGARVVALPETDDQDAAGALPGRLVVVAVPQGVTESLAQAAVTGFLTFTFSG</sequence>
<feature type="domain" description="SAF" evidence="2">
    <location>
        <begin position="49"/>
        <end position="108"/>
    </location>
</feature>
<evidence type="ECO:0000313" key="3">
    <source>
        <dbReference type="EMBL" id="MBF4763588.1"/>
    </source>
</evidence>
<dbReference type="Proteomes" id="UP000640489">
    <property type="component" value="Unassembled WGS sequence"/>
</dbReference>
<gene>
    <name evidence="3" type="ORF">ISU07_10655</name>
</gene>
<dbReference type="InterPro" id="IPR013974">
    <property type="entry name" value="SAF"/>
</dbReference>
<feature type="chain" id="PRO_5039348370" evidence="1">
    <location>
        <begin position="37"/>
        <end position="209"/>
    </location>
</feature>
<feature type="signal peptide" evidence="1">
    <location>
        <begin position="1"/>
        <end position="36"/>
    </location>
</feature>
<evidence type="ECO:0000259" key="2">
    <source>
        <dbReference type="SMART" id="SM00858"/>
    </source>
</evidence>
<protein>
    <submittedName>
        <fullName evidence="3">Pilus assembly protein CpaB</fullName>
    </submittedName>
</protein>
<dbReference type="AlphaFoldDB" id="A0A930YEC6"/>
<evidence type="ECO:0000313" key="4">
    <source>
        <dbReference type="Proteomes" id="UP000640489"/>
    </source>
</evidence>
<name>A0A930YEC6_9ACTN</name>
<dbReference type="RefSeq" id="WP_194706771.1">
    <property type="nucleotide sequence ID" value="NZ_JADKPN010000005.1"/>
</dbReference>
<evidence type="ECO:0000256" key="1">
    <source>
        <dbReference type="SAM" id="SignalP"/>
    </source>
</evidence>
<proteinExistence type="predicted"/>
<comment type="caution">
    <text evidence="3">The sequence shown here is derived from an EMBL/GenBank/DDBJ whole genome shotgun (WGS) entry which is preliminary data.</text>
</comment>
<keyword evidence="4" id="KW-1185">Reference proteome</keyword>
<accession>A0A930YEC6</accession>
<dbReference type="CDD" id="cd11614">
    <property type="entry name" value="SAF_CpaB_FlgA_like"/>
    <property type="match status" value="1"/>
</dbReference>
<dbReference type="SMART" id="SM00858">
    <property type="entry name" value="SAF"/>
    <property type="match status" value="1"/>
</dbReference>
<reference evidence="3" key="1">
    <citation type="submission" date="2020-11" db="EMBL/GenBank/DDBJ databases">
        <title>Nocardioides sp. nov., isolated from Soil of Cynanchum wilfordii Hemsley rhizosphere.</title>
        <authorList>
            <person name="Lee J.-S."/>
            <person name="Suh M.K."/>
            <person name="Kim J.-S."/>
        </authorList>
    </citation>
    <scope>NUCLEOTIDE SEQUENCE</scope>
    <source>
        <strain evidence="3">KCTC 19275</strain>
    </source>
</reference>
<dbReference type="Pfam" id="PF08666">
    <property type="entry name" value="SAF"/>
    <property type="match status" value="1"/>
</dbReference>